<name>A0A1J1HML3_9DIPT</name>
<dbReference type="InterPro" id="IPR017893">
    <property type="entry name" value="DBB_domain"/>
</dbReference>
<protein>
    <submittedName>
        <fullName evidence="4">CLUMA_CG001492, isoform A</fullName>
    </submittedName>
</protein>
<evidence type="ECO:0000256" key="1">
    <source>
        <dbReference type="SAM" id="Coils"/>
    </source>
</evidence>
<feature type="region of interest" description="Disordered" evidence="2">
    <location>
        <begin position="805"/>
        <end position="898"/>
    </location>
</feature>
<feature type="region of interest" description="Disordered" evidence="2">
    <location>
        <begin position="580"/>
        <end position="606"/>
    </location>
</feature>
<gene>
    <name evidence="4" type="ORF">CLUMA_CG001492</name>
</gene>
<feature type="compositionally biased region" description="Low complexity" evidence="2">
    <location>
        <begin position="826"/>
        <end position="845"/>
    </location>
</feature>
<keyword evidence="5" id="KW-1185">Reference proteome</keyword>
<dbReference type="InterPro" id="IPR052446">
    <property type="entry name" value="B-cell_PI3K-Signaling_Adptrs"/>
</dbReference>
<dbReference type="GO" id="GO:0005068">
    <property type="term" value="F:transmembrane receptor protein tyrosine kinase adaptor activity"/>
    <property type="evidence" value="ECO:0007669"/>
    <property type="project" value="TreeGrafter"/>
</dbReference>
<sequence>MEFLNQPTLNAAMCATMDDILIVTTKQSELGILWVNYLKACFDKITKQRGRMSFNFLHIKIDDDKLDSDLIQRCQTTKLQIVIICPLLINLDHVYVKKKLSHIIKADRTIGLLLDVKEVQLMDIHREMLPSYNKWRKCVVRDQDQSFVSGLLGIAQDILGRALRQRPMANEVSSFNYAKHGPSSTAVAGKNHDNFTVIPRKMRIGQTKATVMMTEPILKDDYIKIRIEKIGHTIEVNNIKRRNPYTIHFNVPDSCMEISMMIGVRVFKNNVDLGVRPIKCESRLRELEQILKNVDAPMEFMCQALGISTADHEKLDLHMVQLFQKNIPPDFHLLATQFESSNGMRLHKEASPEEYPTLMHFAARWGLERLGLLLLECPGAEMACEIKNVSGKTPADIAELHDHLKLASSFKNFSKMNEFTTMYHYFKEFSKTSPEKAVIDLKGDQLPPTEEFTNDSYPPHYLEMKSSNGSDNNNNEISDIGSAVTNINYLNIDNDLSDVETFDTVDCAGPMIEMQIMKKRDSKDLLNNLNDMKIKEEDEKEITNELKITEDNYYDSNSQNKVAQAADDFSNECSDVLENTSQTETSSLSPSTVSVPSSSSDNQLSLQSSDYLIQPSNRPVTNAFGDYMTHPSNKPLESVVDSITHDYMNQTATCNNLQTKREASHLRLYFKKKSDSISEDAHGYTKIHELASPTKSIKSTSTLKSLKRTGSDASKKSVDDELVEIINDFKNKVFTIQEVEELVSSWKNRNDVKKSFKEKQEQLQNMREEYERIQQMIKDNLKRPSPFERMKRIFTRKHDKDCSEILPVNLTGDPKFSNGSSSNRPNSTLSLASSNSSGRMSTNSSLGDSGTHSDHEDRRNHQHSLRVGQPGSLVMDNYLIPPAPRPISTPSSTPTIEDKASLQSFPTTSQNGTPIDIEHYILFPSNVPIFPSPPPMSTFKGKH</sequence>
<dbReference type="GO" id="GO:0005829">
    <property type="term" value="C:cytosol"/>
    <property type="evidence" value="ECO:0007669"/>
    <property type="project" value="TreeGrafter"/>
</dbReference>
<feature type="compositionally biased region" description="Low complexity" evidence="2">
    <location>
        <begin position="585"/>
        <end position="606"/>
    </location>
</feature>
<dbReference type="Gene3D" id="3.40.50.10140">
    <property type="entry name" value="Toll/interleukin-1 receptor homology (TIR) domain"/>
    <property type="match status" value="1"/>
</dbReference>
<dbReference type="Pfam" id="PF14545">
    <property type="entry name" value="DBB"/>
    <property type="match status" value="1"/>
</dbReference>
<feature type="coiled-coil region" evidence="1">
    <location>
        <begin position="749"/>
        <end position="783"/>
    </location>
</feature>
<proteinExistence type="predicted"/>
<dbReference type="GO" id="GO:0005104">
    <property type="term" value="F:fibroblast growth factor receptor binding"/>
    <property type="evidence" value="ECO:0007669"/>
    <property type="project" value="TreeGrafter"/>
</dbReference>
<accession>A0A1J1HML3</accession>
<evidence type="ECO:0000256" key="2">
    <source>
        <dbReference type="SAM" id="MobiDB-lite"/>
    </source>
</evidence>
<feature type="domain" description="DBB" evidence="3">
    <location>
        <begin position="197"/>
        <end position="334"/>
    </location>
</feature>
<dbReference type="OrthoDB" id="8192811at2759"/>
<dbReference type="EMBL" id="CVRI01000004">
    <property type="protein sequence ID" value="CRK87702.1"/>
    <property type="molecule type" value="Genomic_DNA"/>
</dbReference>
<evidence type="ECO:0000313" key="4">
    <source>
        <dbReference type="EMBL" id="CRK87702.1"/>
    </source>
</evidence>
<dbReference type="AlphaFoldDB" id="A0A1J1HML3"/>
<keyword evidence="1" id="KW-0175">Coiled coil</keyword>
<evidence type="ECO:0000313" key="5">
    <source>
        <dbReference type="Proteomes" id="UP000183832"/>
    </source>
</evidence>
<dbReference type="PANTHER" id="PTHR16267">
    <property type="entry name" value="BANK1/PIK3AP1 FAMILY MEMBER"/>
    <property type="match status" value="1"/>
</dbReference>
<dbReference type="SMART" id="SM01282">
    <property type="entry name" value="DBB"/>
    <property type="match status" value="1"/>
</dbReference>
<dbReference type="PROSITE" id="PS51376">
    <property type="entry name" value="DBB"/>
    <property type="match status" value="1"/>
</dbReference>
<reference evidence="4 5" key="1">
    <citation type="submission" date="2015-04" db="EMBL/GenBank/DDBJ databases">
        <authorList>
            <person name="Syromyatnikov M.Y."/>
            <person name="Popov V.N."/>
        </authorList>
    </citation>
    <scope>NUCLEOTIDE SEQUENCE [LARGE SCALE GENOMIC DNA]</scope>
</reference>
<dbReference type="InterPro" id="IPR035897">
    <property type="entry name" value="Toll_tir_struct_dom_sf"/>
</dbReference>
<dbReference type="Proteomes" id="UP000183832">
    <property type="component" value="Unassembled WGS sequence"/>
</dbReference>
<evidence type="ECO:0000259" key="3">
    <source>
        <dbReference type="PROSITE" id="PS51376"/>
    </source>
</evidence>
<dbReference type="PANTHER" id="PTHR16267:SF11">
    <property type="entry name" value="STUMPS, ISOFORM E"/>
    <property type="match status" value="1"/>
</dbReference>
<dbReference type="STRING" id="568069.A0A1J1HML3"/>
<organism evidence="4 5">
    <name type="scientific">Clunio marinus</name>
    <dbReference type="NCBI Taxonomy" id="568069"/>
    <lineage>
        <taxon>Eukaryota</taxon>
        <taxon>Metazoa</taxon>
        <taxon>Ecdysozoa</taxon>
        <taxon>Arthropoda</taxon>
        <taxon>Hexapoda</taxon>
        <taxon>Insecta</taxon>
        <taxon>Pterygota</taxon>
        <taxon>Neoptera</taxon>
        <taxon>Endopterygota</taxon>
        <taxon>Diptera</taxon>
        <taxon>Nematocera</taxon>
        <taxon>Chironomoidea</taxon>
        <taxon>Chironomidae</taxon>
        <taxon>Clunio</taxon>
    </lineage>
</organism>